<dbReference type="GO" id="GO:0005737">
    <property type="term" value="C:cytoplasm"/>
    <property type="evidence" value="ECO:0007669"/>
    <property type="project" value="InterPro"/>
</dbReference>
<protein>
    <submittedName>
        <fullName evidence="5">Rho GTPase activating protein 44</fullName>
    </submittedName>
</protein>
<dbReference type="GeneTree" id="ENSGT00940000157296"/>
<dbReference type="GO" id="GO:0005096">
    <property type="term" value="F:GTPase activator activity"/>
    <property type="evidence" value="ECO:0007669"/>
    <property type="project" value="UniProtKB-KW"/>
</dbReference>
<dbReference type="SMART" id="SM00324">
    <property type="entry name" value="RhoGAP"/>
    <property type="match status" value="1"/>
</dbReference>
<dbReference type="Pfam" id="PF03114">
    <property type="entry name" value="BAR"/>
    <property type="match status" value="1"/>
</dbReference>
<dbReference type="GO" id="GO:0007165">
    <property type="term" value="P:signal transduction"/>
    <property type="evidence" value="ECO:0007669"/>
    <property type="project" value="InterPro"/>
</dbReference>
<name>A0A4W5R1Z9_9TELE</name>
<accession>A0A4W5R1Z9</accession>
<dbReference type="InterPro" id="IPR027267">
    <property type="entry name" value="AH/BAR_dom_sf"/>
</dbReference>
<dbReference type="Gene3D" id="1.20.1270.60">
    <property type="entry name" value="Arfaptin homology (AH) domain/BAR domain"/>
    <property type="match status" value="1"/>
</dbReference>
<reference evidence="6" key="1">
    <citation type="submission" date="2018-06" db="EMBL/GenBank/DDBJ databases">
        <title>Genome assembly of Danube salmon.</title>
        <authorList>
            <person name="Macqueen D.J."/>
            <person name="Gundappa M.K."/>
        </authorList>
    </citation>
    <scope>NUCLEOTIDE SEQUENCE [LARGE SCALE GENOMIC DNA]</scope>
</reference>
<dbReference type="GO" id="GO:0032956">
    <property type="term" value="P:regulation of actin cytoskeleton organization"/>
    <property type="evidence" value="ECO:0007669"/>
    <property type="project" value="TreeGrafter"/>
</dbReference>
<dbReference type="SUPFAM" id="SSF48350">
    <property type="entry name" value="GTPase activation domain, GAP"/>
    <property type="match status" value="1"/>
</dbReference>
<keyword evidence="6" id="KW-1185">Reference proteome</keyword>
<dbReference type="InterPro" id="IPR004148">
    <property type="entry name" value="BAR_dom"/>
</dbReference>
<dbReference type="GO" id="GO:0061001">
    <property type="term" value="P:regulation of dendritic spine morphogenesis"/>
    <property type="evidence" value="ECO:0007669"/>
    <property type="project" value="TreeGrafter"/>
</dbReference>
<feature type="compositionally biased region" description="Polar residues" evidence="3">
    <location>
        <begin position="407"/>
        <end position="416"/>
    </location>
</feature>
<dbReference type="GO" id="GO:0014069">
    <property type="term" value="C:postsynaptic density"/>
    <property type="evidence" value="ECO:0007669"/>
    <property type="project" value="TreeGrafter"/>
</dbReference>
<feature type="region of interest" description="Disordered" evidence="3">
    <location>
        <begin position="337"/>
        <end position="365"/>
    </location>
</feature>
<proteinExistence type="predicted"/>
<reference evidence="5" key="2">
    <citation type="submission" date="2025-08" db="UniProtKB">
        <authorList>
            <consortium name="Ensembl"/>
        </authorList>
    </citation>
    <scope>IDENTIFICATION</scope>
</reference>
<dbReference type="Gene3D" id="1.10.555.10">
    <property type="entry name" value="Rho GTPase activation protein"/>
    <property type="match status" value="1"/>
</dbReference>
<feature type="compositionally biased region" description="Low complexity" evidence="3">
    <location>
        <begin position="490"/>
        <end position="519"/>
    </location>
</feature>
<dbReference type="Ensembl" id="ENSHHUT00000085254.1">
    <property type="protein sequence ID" value="ENSHHUP00000082642.1"/>
    <property type="gene ID" value="ENSHHUG00000048006.1"/>
</dbReference>
<evidence type="ECO:0000313" key="6">
    <source>
        <dbReference type="Proteomes" id="UP000314982"/>
    </source>
</evidence>
<dbReference type="GO" id="GO:0098886">
    <property type="term" value="P:modification of dendritic spine"/>
    <property type="evidence" value="ECO:0007669"/>
    <property type="project" value="TreeGrafter"/>
</dbReference>
<feature type="compositionally biased region" description="Pro residues" evidence="3">
    <location>
        <begin position="532"/>
        <end position="542"/>
    </location>
</feature>
<keyword evidence="2" id="KW-0597">Phosphoprotein</keyword>
<feature type="region of interest" description="Disordered" evidence="3">
    <location>
        <begin position="378"/>
        <end position="593"/>
    </location>
</feature>
<dbReference type="GO" id="GO:0043197">
    <property type="term" value="C:dendritic spine"/>
    <property type="evidence" value="ECO:0007669"/>
    <property type="project" value="TreeGrafter"/>
</dbReference>
<dbReference type="GO" id="GO:0035021">
    <property type="term" value="P:negative regulation of Rac protein signal transduction"/>
    <property type="evidence" value="ECO:0007669"/>
    <property type="project" value="TreeGrafter"/>
</dbReference>
<dbReference type="PANTHER" id="PTHR14130:SF13">
    <property type="entry name" value="RHO GTPASE-ACTIVATING PROTEIN 44"/>
    <property type="match status" value="1"/>
</dbReference>
<dbReference type="GO" id="GO:0048786">
    <property type="term" value="C:presynaptic active zone"/>
    <property type="evidence" value="ECO:0007669"/>
    <property type="project" value="TreeGrafter"/>
</dbReference>
<organism evidence="5 6">
    <name type="scientific">Hucho hucho</name>
    <name type="common">huchen</name>
    <dbReference type="NCBI Taxonomy" id="62062"/>
    <lineage>
        <taxon>Eukaryota</taxon>
        <taxon>Metazoa</taxon>
        <taxon>Chordata</taxon>
        <taxon>Craniata</taxon>
        <taxon>Vertebrata</taxon>
        <taxon>Euteleostomi</taxon>
        <taxon>Actinopterygii</taxon>
        <taxon>Neopterygii</taxon>
        <taxon>Teleostei</taxon>
        <taxon>Protacanthopterygii</taxon>
        <taxon>Salmoniformes</taxon>
        <taxon>Salmonidae</taxon>
        <taxon>Salmoninae</taxon>
        <taxon>Hucho</taxon>
    </lineage>
</organism>
<feature type="region of interest" description="Disordered" evidence="3">
    <location>
        <begin position="61"/>
        <end position="84"/>
    </location>
</feature>
<dbReference type="GO" id="GO:0098887">
    <property type="term" value="P:neurotransmitter receptor transport, endosome to postsynaptic membrane"/>
    <property type="evidence" value="ECO:0007669"/>
    <property type="project" value="TreeGrafter"/>
</dbReference>
<evidence type="ECO:0000256" key="1">
    <source>
        <dbReference type="ARBA" id="ARBA00022468"/>
    </source>
</evidence>
<sequence length="593" mass="63883">MLNLCGETEEKLAQELIQFEFQIEKDVVEPLYELAEVDIPNIQKQRKHLAKLVLDMDSARTRFHQSSKSSSQPSNLQAGGAKGEALREEMEEAANRMEICRVSHRIIEVQAPPPSPTVFHCLPPHHETTLTTTRLQTALTTTRLQTALTTTRLQTGLFRVAPSASKLKKLKASLDCGVMDVQEYSADPHAIAGALKSYLRELPEPLMTSELYEDWIQASNIQDMDKRLQALLAACEKLPTDNFNNFRYLIKFLAKLGDYQDSNKMTPGNMAIVLGPNLLWTHSNESGNMTEMMTTVSLQIVGIIEPIIQHADWFFPGDIEFNLTGCYGSPIHTNHNSNYSSMPSPDMDQSERKLPHDQGRRPLSVATDNMMLEFYKKDGTLRSKESSPVIGHKGVQVAGPTVPPGVGQQSCSQSPHSTEHSPHNMRKGSKKLAPVPPKVPAGYGQSGGSGGISDQSTGQPSPVSLSPTPPSTPSPYGLAGPPQAPGGLGASSPGQTPLCGSLGSLGSLSSPPSLTGTLGKSRPTPKPRQRPSLPPPQPPTIPQPGATPVGPGPLEQGILDGLSPGESMSTGKQHDDHVTTGNQHPIATDIPVL</sequence>
<dbReference type="InterPro" id="IPR047165">
    <property type="entry name" value="RHG17/44/SH3BP1-like"/>
</dbReference>
<feature type="domain" description="Rho-GAP" evidence="4">
    <location>
        <begin position="128"/>
        <end position="315"/>
    </location>
</feature>
<feature type="compositionally biased region" description="Low complexity" evidence="3">
    <location>
        <begin position="452"/>
        <end position="466"/>
    </location>
</feature>
<dbReference type="GO" id="GO:0031256">
    <property type="term" value="C:leading edge membrane"/>
    <property type="evidence" value="ECO:0007669"/>
    <property type="project" value="TreeGrafter"/>
</dbReference>
<dbReference type="Proteomes" id="UP000314982">
    <property type="component" value="Unassembled WGS sequence"/>
</dbReference>
<reference evidence="5" key="3">
    <citation type="submission" date="2025-09" db="UniProtKB">
        <authorList>
            <consortium name="Ensembl"/>
        </authorList>
    </citation>
    <scope>IDENTIFICATION</scope>
</reference>
<keyword evidence="1" id="KW-0343">GTPase activation</keyword>
<dbReference type="PROSITE" id="PS50238">
    <property type="entry name" value="RHOGAP"/>
    <property type="match status" value="1"/>
</dbReference>
<evidence type="ECO:0000256" key="2">
    <source>
        <dbReference type="ARBA" id="ARBA00022553"/>
    </source>
</evidence>
<dbReference type="SUPFAM" id="SSF103657">
    <property type="entry name" value="BAR/IMD domain-like"/>
    <property type="match status" value="1"/>
</dbReference>
<dbReference type="STRING" id="62062.ENSHHUP00000082642"/>
<evidence type="ECO:0000256" key="3">
    <source>
        <dbReference type="SAM" id="MobiDB-lite"/>
    </source>
</evidence>
<dbReference type="FunFam" id="1.10.555.10:FF:000001">
    <property type="entry name" value="Rho GTPase activating protein 44"/>
    <property type="match status" value="1"/>
</dbReference>
<dbReference type="PANTHER" id="PTHR14130">
    <property type="entry name" value="3BP-1 RELATED RHOGAP"/>
    <property type="match status" value="1"/>
</dbReference>
<dbReference type="InterPro" id="IPR000198">
    <property type="entry name" value="RhoGAP_dom"/>
</dbReference>
<dbReference type="InterPro" id="IPR008936">
    <property type="entry name" value="Rho_GTPase_activation_prot"/>
</dbReference>
<evidence type="ECO:0000259" key="4">
    <source>
        <dbReference type="PROSITE" id="PS50238"/>
    </source>
</evidence>
<dbReference type="AlphaFoldDB" id="A0A4W5R1Z9"/>
<dbReference type="Pfam" id="PF00620">
    <property type="entry name" value="RhoGAP"/>
    <property type="match status" value="1"/>
</dbReference>
<feature type="compositionally biased region" description="Basic and acidic residues" evidence="3">
    <location>
        <begin position="349"/>
        <end position="360"/>
    </location>
</feature>
<evidence type="ECO:0000313" key="5">
    <source>
        <dbReference type="Ensembl" id="ENSHHUP00000082642.1"/>
    </source>
</evidence>